<name>A0A1I5HBB7_9HYPH</name>
<keyword evidence="6" id="KW-0347">Helicase</keyword>
<gene>
    <name evidence="6" type="ORF">SAMN04488056_106137</name>
</gene>
<dbReference type="STRING" id="655353.SAMN04488056_106137"/>
<dbReference type="InterPro" id="IPR045455">
    <property type="entry name" value="NrS-1_pol-like_helicase"/>
</dbReference>
<dbReference type="GO" id="GO:0016787">
    <property type="term" value="F:hydrolase activity"/>
    <property type="evidence" value="ECO:0007669"/>
    <property type="project" value="UniProtKB-KW"/>
</dbReference>
<dbReference type="PANTHER" id="PTHR35372:SF2">
    <property type="entry name" value="SF3 HELICASE DOMAIN-CONTAINING PROTEIN"/>
    <property type="match status" value="1"/>
</dbReference>
<dbReference type="Gene3D" id="3.30.720.160">
    <property type="entry name" value="Bifunctional DNA primase/polymerase, N-terminal"/>
    <property type="match status" value="1"/>
</dbReference>
<reference evidence="6 7" key="1">
    <citation type="submission" date="2016-10" db="EMBL/GenBank/DDBJ databases">
        <authorList>
            <person name="de Groot N.N."/>
        </authorList>
    </citation>
    <scope>NUCLEOTIDE SEQUENCE [LARGE SCALE GENOMIC DNA]</scope>
    <source>
        <strain evidence="6 7">CGMCC 1.9157</strain>
    </source>
</reference>
<dbReference type="PROSITE" id="PS51206">
    <property type="entry name" value="SF3_HELICASE_1"/>
    <property type="match status" value="1"/>
</dbReference>
<dbReference type="PANTHER" id="PTHR35372">
    <property type="entry name" value="ATP BINDING PROTEIN-RELATED"/>
    <property type="match status" value="1"/>
</dbReference>
<dbReference type="InterPro" id="IPR014015">
    <property type="entry name" value="Helicase_SF3_DNA-vir"/>
</dbReference>
<keyword evidence="2" id="KW-0378">Hydrolase</keyword>
<dbReference type="Pfam" id="PF09250">
    <property type="entry name" value="Prim-Pol"/>
    <property type="match status" value="1"/>
</dbReference>
<accession>A0A1I5HBB7</accession>
<evidence type="ECO:0000256" key="4">
    <source>
        <dbReference type="SAM" id="MobiDB-lite"/>
    </source>
</evidence>
<dbReference type="SUPFAM" id="SSF56747">
    <property type="entry name" value="Prim-pol domain"/>
    <property type="match status" value="1"/>
</dbReference>
<dbReference type="RefSeq" id="WP_090072964.1">
    <property type="nucleotide sequence ID" value="NZ_FOVR01000006.1"/>
</dbReference>
<evidence type="ECO:0000313" key="7">
    <source>
        <dbReference type="Proteomes" id="UP000199236"/>
    </source>
</evidence>
<evidence type="ECO:0000256" key="1">
    <source>
        <dbReference type="ARBA" id="ARBA00022741"/>
    </source>
</evidence>
<dbReference type="InterPro" id="IPR015330">
    <property type="entry name" value="DNA_primase/pol_bifunc_N"/>
</dbReference>
<dbReference type="SMART" id="SM00885">
    <property type="entry name" value="D5_N"/>
    <property type="match status" value="1"/>
</dbReference>
<feature type="compositionally biased region" description="Basic residues" evidence="4">
    <location>
        <begin position="366"/>
        <end position="375"/>
    </location>
</feature>
<sequence>MTDKETTLPPSMLEHALALAERGFAVFPANPSNKKSLIKAWQENATKDPDQIRQWWARWPRALIGAPTGWGCDLWVLDLDAKVDEATGEVIEITDLIAIVEAAIGEPLPETLATATPRGGRHFFYRMPGDGREVRNRNPLMENIDVRGEGGYVIVPPSVRADGAVYRWAVNNDPVEAPESLLDLVIKPVEQEGPEGGAPPAAMGDFQSTLAKEDEAVRKYALAAMDGECHAVRSCGKGGRNTQLNKAAFAIGQLVGAQVVSRAMAFGVLQDAAQSNGLMKDDGAKAVQATINSGLNDGANHPRDLSEIRAKAARRAARSGSYPPAPSPDDYGGFAEDDGGAKGEEIQPDKPDQAAETSQEDAGANKAKKKRKKKSSFSAPPKRSDGSALYSALDRELAELERNDLGNGERLQARFGQDLLYVRDIGWHHWCGSHWTEDGALEHVHKRAHETARAMQDEATALRFEPPEWLENEEEISEFANSHFGFAISCGNAGRIANMIATAQNYMTVEPSEMDADLMVINLENGSMRLEGACETLKPHRREDRLAKVMPVRYDPEARCEVFQRFMDTAIPCKKKQAFLQVWAGLCLTGLTREQKFVFNFGEGGNGKSVFMDLLAKMMGPYAATINFSTLLKDDRKRGSEATPDLARLPGKRLVKASEPERGSVLAEAVIKEITGGEPLQVRKLREDFFEFFPQFKLMVSGNHRPSIRSADRGIWRRVVLFHWDQNIPEDQQDKGLPDKLWQERSGILNWLLDGVRRYLEDGLQVPDVITKETQNYKEDSDPLGRFIADCIERAPGEEVNATTLYEAYCSWARLNEAPIYKMTGFGRAMVERGLEKRKKRTVSYLNIRLDYVMPDAGNVHDGPPVPPVPQSVEDYNG</sequence>
<dbReference type="Pfam" id="PF08706">
    <property type="entry name" value="D5_N"/>
    <property type="match status" value="1"/>
</dbReference>
<feature type="region of interest" description="Disordered" evidence="4">
    <location>
        <begin position="857"/>
        <end position="878"/>
    </location>
</feature>
<dbReference type="InterPro" id="IPR027417">
    <property type="entry name" value="P-loop_NTPase"/>
</dbReference>
<dbReference type="OrthoDB" id="9763644at2"/>
<dbReference type="SMART" id="SM00943">
    <property type="entry name" value="Prim-Pol"/>
    <property type="match status" value="1"/>
</dbReference>
<keyword evidence="1" id="KW-0547">Nucleotide-binding</keyword>
<dbReference type="Gene3D" id="3.40.50.300">
    <property type="entry name" value="P-loop containing nucleotide triphosphate hydrolases"/>
    <property type="match status" value="1"/>
</dbReference>
<dbReference type="AlphaFoldDB" id="A0A1I5HBB7"/>
<dbReference type="GO" id="GO:0004386">
    <property type="term" value="F:helicase activity"/>
    <property type="evidence" value="ECO:0007669"/>
    <property type="project" value="UniProtKB-KW"/>
</dbReference>
<dbReference type="GO" id="GO:0005524">
    <property type="term" value="F:ATP binding"/>
    <property type="evidence" value="ECO:0007669"/>
    <property type="project" value="UniProtKB-KW"/>
</dbReference>
<protein>
    <submittedName>
        <fullName evidence="6">Putative DNA primase/helicase</fullName>
    </submittedName>
</protein>
<dbReference type="Proteomes" id="UP000199236">
    <property type="component" value="Unassembled WGS sequence"/>
</dbReference>
<dbReference type="InterPro" id="IPR051620">
    <property type="entry name" value="ORF904-like_C"/>
</dbReference>
<dbReference type="InterPro" id="IPR014818">
    <property type="entry name" value="Phage/plasmid_primase_P4_C"/>
</dbReference>
<evidence type="ECO:0000256" key="3">
    <source>
        <dbReference type="ARBA" id="ARBA00022840"/>
    </source>
</evidence>
<proteinExistence type="predicted"/>
<feature type="domain" description="SF3 helicase" evidence="5">
    <location>
        <begin position="574"/>
        <end position="737"/>
    </location>
</feature>
<dbReference type="NCBIfam" id="TIGR01613">
    <property type="entry name" value="primase_Cterm"/>
    <property type="match status" value="1"/>
</dbReference>
<organism evidence="6 7">
    <name type="scientific">Cohaesibacter marisflavi</name>
    <dbReference type="NCBI Taxonomy" id="655353"/>
    <lineage>
        <taxon>Bacteria</taxon>
        <taxon>Pseudomonadati</taxon>
        <taxon>Pseudomonadota</taxon>
        <taxon>Alphaproteobacteria</taxon>
        <taxon>Hyphomicrobiales</taxon>
        <taxon>Cohaesibacteraceae</taxon>
    </lineage>
</organism>
<keyword evidence="3" id="KW-0067">ATP-binding</keyword>
<feature type="compositionally biased region" description="Basic and acidic residues" evidence="4">
    <location>
        <begin position="339"/>
        <end position="353"/>
    </location>
</feature>
<feature type="region of interest" description="Disordered" evidence="4">
    <location>
        <begin position="311"/>
        <end position="388"/>
    </location>
</feature>
<dbReference type="SUPFAM" id="SSF52540">
    <property type="entry name" value="P-loop containing nucleoside triphosphate hydrolases"/>
    <property type="match status" value="1"/>
</dbReference>
<dbReference type="InterPro" id="IPR006500">
    <property type="entry name" value="Helicase_put_C_phage/plasmid"/>
</dbReference>
<dbReference type="EMBL" id="FOVR01000006">
    <property type="protein sequence ID" value="SFO45523.1"/>
    <property type="molecule type" value="Genomic_DNA"/>
</dbReference>
<evidence type="ECO:0000313" key="6">
    <source>
        <dbReference type="EMBL" id="SFO45523.1"/>
    </source>
</evidence>
<evidence type="ECO:0000259" key="5">
    <source>
        <dbReference type="PROSITE" id="PS51206"/>
    </source>
</evidence>
<keyword evidence="7" id="KW-1185">Reference proteome</keyword>
<dbReference type="Pfam" id="PF19263">
    <property type="entry name" value="DUF5906"/>
    <property type="match status" value="1"/>
</dbReference>
<evidence type="ECO:0000256" key="2">
    <source>
        <dbReference type="ARBA" id="ARBA00022801"/>
    </source>
</evidence>
<dbReference type="CDD" id="cd04859">
    <property type="entry name" value="Prim_Pol"/>
    <property type="match status" value="1"/>
</dbReference>